<feature type="compositionally biased region" description="Polar residues" evidence="1">
    <location>
        <begin position="163"/>
        <end position="197"/>
    </location>
</feature>
<feature type="compositionally biased region" description="Basic residues" evidence="1">
    <location>
        <begin position="655"/>
        <end position="664"/>
    </location>
</feature>
<feature type="compositionally biased region" description="Acidic residues" evidence="1">
    <location>
        <begin position="954"/>
        <end position="966"/>
    </location>
</feature>
<feature type="compositionally biased region" description="Low complexity" evidence="1">
    <location>
        <begin position="229"/>
        <end position="247"/>
    </location>
</feature>
<comment type="caution">
    <text evidence="2">The sequence shown here is derived from an EMBL/GenBank/DDBJ whole genome shotgun (WGS) entry which is preliminary data.</text>
</comment>
<protein>
    <submittedName>
        <fullName evidence="2">Uncharacterized protein</fullName>
    </submittedName>
</protein>
<dbReference type="Proteomes" id="UP001153069">
    <property type="component" value="Unassembled WGS sequence"/>
</dbReference>
<feature type="compositionally biased region" description="Polar residues" evidence="1">
    <location>
        <begin position="21"/>
        <end position="34"/>
    </location>
</feature>
<keyword evidence="3" id="KW-1185">Reference proteome</keyword>
<dbReference type="EMBL" id="CAICTM010000258">
    <property type="protein sequence ID" value="CAB9506231.1"/>
    <property type="molecule type" value="Genomic_DNA"/>
</dbReference>
<feature type="compositionally biased region" description="Basic and acidic residues" evidence="1">
    <location>
        <begin position="1111"/>
        <end position="1131"/>
    </location>
</feature>
<feature type="compositionally biased region" description="Basic and acidic residues" evidence="1">
    <location>
        <begin position="45"/>
        <end position="54"/>
    </location>
</feature>
<feature type="region of interest" description="Disordered" evidence="1">
    <location>
        <begin position="1"/>
        <end position="206"/>
    </location>
</feature>
<feature type="compositionally biased region" description="Acidic residues" evidence="1">
    <location>
        <begin position="1030"/>
        <end position="1060"/>
    </location>
</feature>
<evidence type="ECO:0000256" key="1">
    <source>
        <dbReference type="SAM" id="MobiDB-lite"/>
    </source>
</evidence>
<accession>A0A9N8H9L4</accession>
<feature type="compositionally biased region" description="Low complexity" evidence="1">
    <location>
        <begin position="64"/>
        <end position="84"/>
    </location>
</feature>
<evidence type="ECO:0000313" key="2">
    <source>
        <dbReference type="EMBL" id="CAB9506231.1"/>
    </source>
</evidence>
<feature type="region of interest" description="Disordered" evidence="1">
    <location>
        <begin position="228"/>
        <end position="247"/>
    </location>
</feature>
<feature type="compositionally biased region" description="Basic residues" evidence="1">
    <location>
        <begin position="845"/>
        <end position="856"/>
    </location>
</feature>
<feature type="region of interest" description="Disordered" evidence="1">
    <location>
        <begin position="789"/>
        <end position="907"/>
    </location>
</feature>
<evidence type="ECO:0000313" key="3">
    <source>
        <dbReference type="Proteomes" id="UP001153069"/>
    </source>
</evidence>
<feature type="compositionally biased region" description="Basic residues" evidence="1">
    <location>
        <begin position="805"/>
        <end position="817"/>
    </location>
</feature>
<feature type="compositionally biased region" description="Basic and acidic residues" evidence="1">
    <location>
        <begin position="634"/>
        <end position="651"/>
    </location>
</feature>
<dbReference type="AlphaFoldDB" id="A0A9N8H9L4"/>
<name>A0A9N8H9L4_9STRA</name>
<feature type="compositionally biased region" description="Basic and acidic residues" evidence="1">
    <location>
        <begin position="501"/>
        <end position="511"/>
    </location>
</feature>
<feature type="compositionally biased region" description="Basic and acidic residues" evidence="1">
    <location>
        <begin position="1094"/>
        <end position="1103"/>
    </location>
</feature>
<feature type="compositionally biased region" description="Low complexity" evidence="1">
    <location>
        <begin position="789"/>
        <end position="801"/>
    </location>
</feature>
<gene>
    <name evidence="2" type="ORF">SEMRO_259_G101320.1</name>
</gene>
<feature type="region of interest" description="Disordered" evidence="1">
    <location>
        <begin position="1024"/>
        <end position="1219"/>
    </location>
</feature>
<feature type="region of interest" description="Disordered" evidence="1">
    <location>
        <begin position="491"/>
        <end position="511"/>
    </location>
</feature>
<organism evidence="2 3">
    <name type="scientific">Seminavis robusta</name>
    <dbReference type="NCBI Taxonomy" id="568900"/>
    <lineage>
        <taxon>Eukaryota</taxon>
        <taxon>Sar</taxon>
        <taxon>Stramenopiles</taxon>
        <taxon>Ochrophyta</taxon>
        <taxon>Bacillariophyta</taxon>
        <taxon>Bacillariophyceae</taxon>
        <taxon>Bacillariophycidae</taxon>
        <taxon>Naviculales</taxon>
        <taxon>Naviculaceae</taxon>
        <taxon>Seminavis</taxon>
    </lineage>
</organism>
<feature type="compositionally biased region" description="Polar residues" evidence="1">
    <location>
        <begin position="85"/>
        <end position="106"/>
    </location>
</feature>
<feature type="region of interest" description="Disordered" evidence="1">
    <location>
        <begin position="310"/>
        <end position="337"/>
    </location>
</feature>
<feature type="compositionally biased region" description="Polar residues" evidence="1">
    <location>
        <begin position="895"/>
        <end position="904"/>
    </location>
</feature>
<sequence length="1243" mass="134916">MAAAVCNYGSTKDTPIAPTTMADTTSISVKSTGDATPDTVPLSSDSERPAEAGKKSSRSRKSSKSSSSTSATSASASASATSATNINSSNGGTLKKQSSNRRLNGQGSSSSGKERRESSRLTKTPNPKKSSLSKSTSRRHSHAITQLGINPLATNDEDKDNNAVANGNALQQVEQQASTTSFSEEGSLRFSTLQNSPSTAITSSCTSFSTTTNQQSAATILVLPRPADSYTTTTTSESHSTGMSSTSAMHSSQHKHILVADPDAMLAQILQAVGQSTQEDPNGKHPLLSDQLAAAMHKLVQTATENGTIVVPPAATGTNNNTSPSSQNSSNSNTNTNNRLDQLQRQMEEMNKHQQALLEFQKQTLQERQKMEQTLQQQSQLIQQQADMLQQQQAQIQQLTHKIEQPEPQRRNHPSSPTKEQQQTAKEPALQYTPSPTKDETMETSQMLDRLAAFEELEASFKDLAMLGLPVREIKVIEDTPNAKPMAITTRVKDDEDDSSEPGHHEPGIVSKKDGLVDVWTCPSCNFEHEVTALQFCGVCGTSKPEENKFEVSFAVDSPFIKPDDNDEGSKFEVSFAADSPFGKPADKAADDNHKFETSFQANSPNQSPRKNNDKPRRSVSPPRAQEPLIQLQLHKELLKTDKEEIPKDMPPKSPMRRSNKFARSKSATDANLATTPKRTRPRIPPRSKTQMEDQLAKRMIVGGSYHGGSGGTATTPKKTGGRGRANMENRMAQQVLTAASYHGQERQKEEEEEIVIKCLDGNGGTELLDMDILNQQLSQLSTFDSAPAASAGAAPTASAPKTPKINKRRQVIRRSKSALDDPGASLPAAPPVSTGGFAGTTHRPSVRKAIPRRGRANSTDQLRLHQLQFQGGGEDAAASADDEPTNPAPAHDNNVASAQPTNSSDRRGILGVAVSAFHKSPKKAITAFKLAGGAMPKALVGGGKDKGRGFLLDSDDESNSQDDDDDHRKTNRSSSFRQLSDEPDPPKIDAVTMTPGRKSIRSSVASKSGWNKWFKAAPLADEVTKDTQENECEFDIDDSVHDIDDEEEVNMESIDESESDLVRRPRLRRNKSNEMTSDRSSGHSNRRASTRASVREEFRGSERGSNQGMRDARTRPRRAKSMDNTDDHSDAIQNFHSGDFGDTQATTESAKAGKPREMNRRRRASAVQRRKVGSDGPENAEDLKSRTEQLKQRVQGLRKGSGELQRTPKAEAADDISESTDGCTIYLENSIGNMSEITSPAM</sequence>
<feature type="compositionally biased region" description="Low complexity" evidence="1">
    <location>
        <begin position="318"/>
        <end position="337"/>
    </location>
</feature>
<feature type="compositionally biased region" description="Low complexity" evidence="1">
    <location>
        <begin position="123"/>
        <end position="135"/>
    </location>
</feature>
<reference evidence="2" key="1">
    <citation type="submission" date="2020-06" db="EMBL/GenBank/DDBJ databases">
        <authorList>
            <consortium name="Plant Systems Biology data submission"/>
        </authorList>
    </citation>
    <scope>NUCLEOTIDE SEQUENCE</scope>
    <source>
        <strain evidence="2">D6</strain>
    </source>
</reference>
<feature type="region of interest" description="Disordered" evidence="1">
    <location>
        <begin position="405"/>
        <end position="444"/>
    </location>
</feature>
<feature type="compositionally biased region" description="Basic residues" evidence="1">
    <location>
        <begin position="1160"/>
        <end position="1172"/>
    </location>
</feature>
<feature type="region of interest" description="Disordered" evidence="1">
    <location>
        <begin position="951"/>
        <end position="1004"/>
    </location>
</feature>
<feature type="compositionally biased region" description="Polar residues" evidence="1">
    <location>
        <begin position="414"/>
        <end position="425"/>
    </location>
</feature>
<feature type="compositionally biased region" description="Basic and acidic residues" evidence="1">
    <location>
        <begin position="1182"/>
        <end position="1192"/>
    </location>
</feature>
<feature type="compositionally biased region" description="Polar residues" evidence="1">
    <location>
        <begin position="598"/>
        <end position="610"/>
    </location>
</feature>
<proteinExistence type="predicted"/>
<feature type="region of interest" description="Disordered" evidence="1">
    <location>
        <begin position="598"/>
        <end position="725"/>
    </location>
</feature>